<dbReference type="Gene3D" id="3.30.160.60">
    <property type="entry name" value="Classic Zinc Finger"/>
    <property type="match status" value="1"/>
</dbReference>
<dbReference type="PROSITE" id="PS00028">
    <property type="entry name" value="ZINC_FINGER_C2H2_1"/>
    <property type="match status" value="1"/>
</dbReference>
<keyword evidence="4" id="KW-0862">Zinc</keyword>
<evidence type="ECO:0000256" key="2">
    <source>
        <dbReference type="ARBA" id="ARBA00022723"/>
    </source>
</evidence>
<dbReference type="SUPFAM" id="SSF57667">
    <property type="entry name" value="beta-beta-alpha zinc fingers"/>
    <property type="match status" value="1"/>
</dbReference>
<evidence type="ECO:0000256" key="1">
    <source>
        <dbReference type="ARBA" id="ARBA00004123"/>
    </source>
</evidence>
<organism evidence="9 10">
    <name type="scientific">Trifolium pratense</name>
    <name type="common">Red clover</name>
    <dbReference type="NCBI Taxonomy" id="57577"/>
    <lineage>
        <taxon>Eukaryota</taxon>
        <taxon>Viridiplantae</taxon>
        <taxon>Streptophyta</taxon>
        <taxon>Embryophyta</taxon>
        <taxon>Tracheophyta</taxon>
        <taxon>Spermatophyta</taxon>
        <taxon>Magnoliopsida</taxon>
        <taxon>eudicotyledons</taxon>
        <taxon>Gunneridae</taxon>
        <taxon>Pentapetalae</taxon>
        <taxon>rosids</taxon>
        <taxon>fabids</taxon>
        <taxon>Fabales</taxon>
        <taxon>Fabaceae</taxon>
        <taxon>Papilionoideae</taxon>
        <taxon>50 kb inversion clade</taxon>
        <taxon>NPAAA clade</taxon>
        <taxon>Hologalegina</taxon>
        <taxon>IRL clade</taxon>
        <taxon>Trifolieae</taxon>
        <taxon>Trifolium</taxon>
    </lineage>
</organism>
<evidence type="ECO:0000256" key="7">
    <source>
        <dbReference type="SAM" id="MobiDB-lite"/>
    </source>
</evidence>
<dbReference type="PANTHER" id="PTHR47287">
    <property type="entry name" value="C2H2 AND C2HC ZINC FINGERS SUPERFAMILY PROTEIN"/>
    <property type="match status" value="1"/>
</dbReference>
<keyword evidence="5" id="KW-0539">Nucleus</keyword>
<evidence type="ECO:0000313" key="10">
    <source>
        <dbReference type="Proteomes" id="UP000236291"/>
    </source>
</evidence>
<reference evidence="9 10" key="1">
    <citation type="journal article" date="2014" name="Am. J. Bot.">
        <title>Genome assembly and annotation for red clover (Trifolium pratense; Fabaceae).</title>
        <authorList>
            <person name="Istvanek J."/>
            <person name="Jaros M."/>
            <person name="Krenek A."/>
            <person name="Repkova J."/>
        </authorList>
    </citation>
    <scope>NUCLEOTIDE SEQUENCE [LARGE SCALE GENOMIC DNA]</scope>
    <source>
        <strain evidence="10">cv. Tatra</strain>
        <tissue evidence="9">Young leaves</tissue>
    </source>
</reference>
<feature type="compositionally biased region" description="Polar residues" evidence="7">
    <location>
        <begin position="33"/>
        <end position="42"/>
    </location>
</feature>
<dbReference type="GO" id="GO:0008270">
    <property type="term" value="F:zinc ion binding"/>
    <property type="evidence" value="ECO:0007669"/>
    <property type="project" value="UniProtKB-KW"/>
</dbReference>
<dbReference type="InterPro" id="IPR044246">
    <property type="entry name" value="ZFP3-like"/>
</dbReference>
<evidence type="ECO:0000256" key="5">
    <source>
        <dbReference type="ARBA" id="ARBA00023242"/>
    </source>
</evidence>
<feature type="region of interest" description="Disordered" evidence="7">
    <location>
        <begin position="60"/>
        <end position="98"/>
    </location>
</feature>
<name>A0A2K3LGS0_TRIPR</name>
<gene>
    <name evidence="9" type="ORF">L195_g033698</name>
</gene>
<comment type="subcellular location">
    <subcellularLocation>
        <location evidence="1">Nucleus</location>
    </subcellularLocation>
</comment>
<dbReference type="EMBL" id="ASHM01032841">
    <property type="protein sequence ID" value="PNX77728.1"/>
    <property type="molecule type" value="Genomic_DNA"/>
</dbReference>
<feature type="domain" description="C2H2-type" evidence="8">
    <location>
        <begin position="101"/>
        <end position="128"/>
    </location>
</feature>
<dbReference type="AlphaFoldDB" id="A0A2K3LGS0"/>
<dbReference type="InterPro" id="IPR036236">
    <property type="entry name" value="Znf_C2H2_sf"/>
</dbReference>
<reference evidence="9 10" key="2">
    <citation type="journal article" date="2017" name="Front. Plant Sci.">
        <title>Gene Classification and Mining of Molecular Markers Useful in Red Clover (Trifolium pratense) Breeding.</title>
        <authorList>
            <person name="Istvanek J."/>
            <person name="Dluhosova J."/>
            <person name="Dluhos P."/>
            <person name="Patkova L."/>
            <person name="Nedelnik J."/>
            <person name="Repkova J."/>
        </authorList>
    </citation>
    <scope>NUCLEOTIDE SEQUENCE [LARGE SCALE GENOMIC DNA]</scope>
    <source>
        <strain evidence="10">cv. Tatra</strain>
        <tissue evidence="9">Young leaves</tissue>
    </source>
</reference>
<sequence>MASKSSSISATSQDQGDSSNSKKVAIMKEIGQDQPSNSNSNKPIDVVKLSKEDSVVGSKVQERDFIGGPIQVGSSSGFPSNNNREKHKNNGKKDNSDSRSFSCSFCKRQFPTSQALGGHQNAHKAERTLEKQRKQRYNSGALGLGQPHFSPYYSYPSTYFTSPYYRALGTRMESLIQKPSYFKPRIDPPYRLGYGHGAICLQETLNPSLVSLRNMRGGNSGVGNLDIDGTSTLRIEDGTNNKIGAILKFEDSFTNIATSSNLDIGKKIVVAPTPIKDDIHRSKSNIEEEISNSDKSFGLDLSLKL</sequence>
<dbReference type="GO" id="GO:0005634">
    <property type="term" value="C:nucleus"/>
    <property type="evidence" value="ECO:0007669"/>
    <property type="project" value="UniProtKB-SubCell"/>
</dbReference>
<protein>
    <submittedName>
        <fullName evidence="9">Zinc finger protein</fullName>
    </submittedName>
</protein>
<evidence type="ECO:0000259" key="8">
    <source>
        <dbReference type="PROSITE" id="PS50157"/>
    </source>
</evidence>
<evidence type="ECO:0000256" key="6">
    <source>
        <dbReference type="PROSITE-ProRule" id="PRU00042"/>
    </source>
</evidence>
<dbReference type="PROSITE" id="PS50157">
    <property type="entry name" value="ZINC_FINGER_C2H2_2"/>
    <property type="match status" value="1"/>
</dbReference>
<keyword evidence="2" id="KW-0479">Metal-binding</keyword>
<accession>A0A2K3LGS0</accession>
<proteinExistence type="predicted"/>
<feature type="compositionally biased region" description="Polar residues" evidence="7">
    <location>
        <begin position="72"/>
        <end position="82"/>
    </location>
</feature>
<comment type="caution">
    <text evidence="9">The sequence shown here is derived from an EMBL/GenBank/DDBJ whole genome shotgun (WGS) entry which is preliminary data.</text>
</comment>
<dbReference type="GO" id="GO:0009788">
    <property type="term" value="P:negative regulation of abscisic acid-activated signaling pathway"/>
    <property type="evidence" value="ECO:0007669"/>
    <property type="project" value="InterPro"/>
</dbReference>
<dbReference type="PANTHER" id="PTHR47287:SF9">
    <property type="entry name" value="ZINC FINGER PROTEIN 4-LIKE"/>
    <property type="match status" value="1"/>
</dbReference>
<dbReference type="STRING" id="57577.A0A2K3LGS0"/>
<dbReference type="Proteomes" id="UP000236291">
    <property type="component" value="Unassembled WGS sequence"/>
</dbReference>
<feature type="region of interest" description="Disordered" evidence="7">
    <location>
        <begin position="1"/>
        <end position="46"/>
    </location>
</feature>
<evidence type="ECO:0000256" key="4">
    <source>
        <dbReference type="ARBA" id="ARBA00022833"/>
    </source>
</evidence>
<feature type="compositionally biased region" description="Polar residues" evidence="7">
    <location>
        <begin position="13"/>
        <end position="22"/>
    </location>
</feature>
<keyword evidence="3 6" id="KW-0863">Zinc-finger</keyword>
<evidence type="ECO:0000256" key="3">
    <source>
        <dbReference type="ARBA" id="ARBA00022771"/>
    </source>
</evidence>
<evidence type="ECO:0000313" key="9">
    <source>
        <dbReference type="EMBL" id="PNX77728.1"/>
    </source>
</evidence>
<dbReference type="InterPro" id="IPR013087">
    <property type="entry name" value="Znf_C2H2_type"/>
</dbReference>
<dbReference type="Pfam" id="PF13912">
    <property type="entry name" value="zf-C2H2_6"/>
    <property type="match status" value="1"/>
</dbReference>
<feature type="compositionally biased region" description="Low complexity" evidence="7">
    <location>
        <begin position="1"/>
        <end position="12"/>
    </location>
</feature>